<dbReference type="PANTHER" id="PTHR37313:SF2">
    <property type="entry name" value="UPF0749 PROTEIN YLXX"/>
    <property type="match status" value="1"/>
</dbReference>
<dbReference type="InterPro" id="IPR027267">
    <property type="entry name" value="AH/BAR_dom_sf"/>
</dbReference>
<dbReference type="PANTHER" id="PTHR37313">
    <property type="entry name" value="UPF0749 PROTEIN RV1825"/>
    <property type="match status" value="1"/>
</dbReference>
<keyword evidence="4" id="KW-1185">Reference proteome</keyword>
<evidence type="ECO:0000256" key="2">
    <source>
        <dbReference type="SAM" id="Coils"/>
    </source>
</evidence>
<feature type="coiled-coil region" evidence="2">
    <location>
        <begin position="57"/>
        <end position="91"/>
    </location>
</feature>
<sequence>MLQKKVKEMSGMKVKGKHVILSLVSLVLGFILAFSYSIANSEENGPGKRSNGQWKQEEELRDQILSQQQKNNNLQEQLYEKQEKVVNMEKEFSKEKQIYFNLAEEAEKYRMFLGKTKVKGQGVKVTLSDADYKPNEDNANNYIVHEHHIFKVINELYIAGASAVAINGQRLKHDSYVLCHGPVIQIDGIEYPAPFEITAIGDSEVLSSAMNITGGVKDQLVNENIEFSLEKKTEIVLEPLIGES</sequence>
<dbReference type="EMBL" id="MINN01000074">
    <property type="protein sequence ID" value="OIU72640.1"/>
    <property type="molecule type" value="Genomic_DNA"/>
</dbReference>
<comment type="caution">
    <text evidence="3">The sequence shown here is derived from an EMBL/GenBank/DDBJ whole genome shotgun (WGS) entry which is preliminary data.</text>
</comment>
<protein>
    <recommendedName>
        <fullName evidence="5">DUF881 domain-containing protein</fullName>
    </recommendedName>
</protein>
<evidence type="ECO:0000313" key="3">
    <source>
        <dbReference type="EMBL" id="OIU72640.1"/>
    </source>
</evidence>
<dbReference type="SUPFAM" id="SSF103657">
    <property type="entry name" value="BAR/IMD domain-like"/>
    <property type="match status" value="1"/>
</dbReference>
<keyword evidence="2" id="KW-0175">Coiled coil</keyword>
<dbReference type="Gene3D" id="3.30.70.1880">
    <property type="entry name" value="Protein of unknown function DUF881"/>
    <property type="match status" value="1"/>
</dbReference>
<organism evidence="3 4">
    <name type="scientific">Rossellomorea aquimaris</name>
    <dbReference type="NCBI Taxonomy" id="189382"/>
    <lineage>
        <taxon>Bacteria</taxon>
        <taxon>Bacillati</taxon>
        <taxon>Bacillota</taxon>
        <taxon>Bacilli</taxon>
        <taxon>Bacillales</taxon>
        <taxon>Bacillaceae</taxon>
        <taxon>Rossellomorea</taxon>
    </lineage>
</organism>
<gene>
    <name evidence="3" type="ORF">BHE18_06675</name>
</gene>
<dbReference type="Pfam" id="PF05949">
    <property type="entry name" value="DUF881"/>
    <property type="match status" value="1"/>
</dbReference>
<dbReference type="Proteomes" id="UP000182062">
    <property type="component" value="Unassembled WGS sequence"/>
</dbReference>
<reference evidence="3 4" key="1">
    <citation type="submission" date="2016-09" db="EMBL/GenBank/DDBJ databases">
        <title>Bacillus aquimaris SAMM genome sequence reveals colonization and biosurfactant production capacities.</title>
        <authorList>
            <person name="Waghmode S.R."/>
            <person name="Suryavanshi M.V."/>
        </authorList>
    </citation>
    <scope>NUCLEOTIDE SEQUENCE [LARGE SCALE GENOMIC DNA]</scope>
    <source>
        <strain evidence="3 4">SAMM</strain>
    </source>
</reference>
<dbReference type="AlphaFoldDB" id="A0A1J6WLF2"/>
<proteinExistence type="inferred from homology"/>
<evidence type="ECO:0008006" key="5">
    <source>
        <dbReference type="Google" id="ProtNLM"/>
    </source>
</evidence>
<accession>A0A1J6WLF2</accession>
<evidence type="ECO:0000256" key="1">
    <source>
        <dbReference type="ARBA" id="ARBA00009108"/>
    </source>
</evidence>
<comment type="similarity">
    <text evidence="1">Belongs to the UPF0749 family.</text>
</comment>
<dbReference type="OrthoDB" id="9776196at2"/>
<evidence type="ECO:0000313" key="4">
    <source>
        <dbReference type="Proteomes" id="UP000182062"/>
    </source>
</evidence>
<name>A0A1J6WLF2_9BACI</name>
<dbReference type="InterPro" id="IPR010273">
    <property type="entry name" value="DUF881"/>
</dbReference>